<dbReference type="InterPro" id="IPR001114">
    <property type="entry name" value="Adenylosuccinate_synthetase"/>
</dbReference>
<keyword evidence="4" id="KW-0479">Metal-binding</keyword>
<evidence type="ECO:0000256" key="4">
    <source>
        <dbReference type="ARBA" id="ARBA00022723"/>
    </source>
</evidence>
<organism evidence="9 10">
    <name type="scientific">Aphis craccivora</name>
    <name type="common">Cowpea aphid</name>
    <dbReference type="NCBI Taxonomy" id="307492"/>
    <lineage>
        <taxon>Eukaryota</taxon>
        <taxon>Metazoa</taxon>
        <taxon>Ecdysozoa</taxon>
        <taxon>Arthropoda</taxon>
        <taxon>Hexapoda</taxon>
        <taxon>Insecta</taxon>
        <taxon>Pterygota</taxon>
        <taxon>Neoptera</taxon>
        <taxon>Paraneoptera</taxon>
        <taxon>Hemiptera</taxon>
        <taxon>Sternorrhyncha</taxon>
        <taxon>Aphidomorpha</taxon>
        <taxon>Aphidoidea</taxon>
        <taxon>Aphididae</taxon>
        <taxon>Aphidini</taxon>
        <taxon>Aphis</taxon>
        <taxon>Aphis</taxon>
    </lineage>
</organism>
<evidence type="ECO:0000313" key="9">
    <source>
        <dbReference type="EMBL" id="KAF0712271.1"/>
    </source>
</evidence>
<dbReference type="Gene3D" id="3.90.170.10">
    <property type="entry name" value="Adenylosuccinate Synthetase, subunit A, domain 3"/>
    <property type="match status" value="1"/>
</dbReference>
<evidence type="ECO:0000256" key="2">
    <source>
        <dbReference type="ARBA" id="ARBA00011738"/>
    </source>
</evidence>
<dbReference type="SMART" id="SM00788">
    <property type="entry name" value="Adenylsucc_synt"/>
    <property type="match status" value="1"/>
</dbReference>
<dbReference type="GO" id="GO:0005525">
    <property type="term" value="F:GTP binding"/>
    <property type="evidence" value="ECO:0007669"/>
    <property type="project" value="UniProtKB-KW"/>
</dbReference>
<dbReference type="Proteomes" id="UP000478052">
    <property type="component" value="Unassembled WGS sequence"/>
</dbReference>
<keyword evidence="7" id="KW-0460">Magnesium</keyword>
<evidence type="ECO:0000256" key="5">
    <source>
        <dbReference type="ARBA" id="ARBA00022741"/>
    </source>
</evidence>
<accession>A0A6G0VWF3</accession>
<name>A0A6G0VWF3_APHCR</name>
<dbReference type="InterPro" id="IPR027417">
    <property type="entry name" value="P-loop_NTPase"/>
</dbReference>
<keyword evidence="8" id="KW-0342">GTP-binding</keyword>
<dbReference type="GO" id="GO:0046040">
    <property type="term" value="P:IMP metabolic process"/>
    <property type="evidence" value="ECO:0007669"/>
    <property type="project" value="TreeGrafter"/>
</dbReference>
<evidence type="ECO:0000256" key="6">
    <source>
        <dbReference type="ARBA" id="ARBA00022755"/>
    </source>
</evidence>
<reference evidence="9 10" key="1">
    <citation type="submission" date="2019-08" db="EMBL/GenBank/DDBJ databases">
        <title>Whole genome of Aphis craccivora.</title>
        <authorList>
            <person name="Voronova N.V."/>
            <person name="Shulinski R.S."/>
            <person name="Bandarenka Y.V."/>
            <person name="Zhorov D.G."/>
            <person name="Warner D."/>
        </authorList>
    </citation>
    <scope>NUCLEOTIDE SEQUENCE [LARGE SCALE GENOMIC DNA]</scope>
    <source>
        <strain evidence="9">180601</strain>
        <tissue evidence="9">Whole Body</tissue>
    </source>
</reference>
<dbReference type="GO" id="GO:0005737">
    <property type="term" value="C:cytoplasm"/>
    <property type="evidence" value="ECO:0007669"/>
    <property type="project" value="TreeGrafter"/>
</dbReference>
<keyword evidence="3" id="KW-0436">Ligase</keyword>
<sequence>RVGDGPFPTELFDDVGEKLQTIGNEIGVTTKRKRRCGWLDIPLLKYTSMVNGYTKICLTKLDILDTFDEVKIGVEYQLKGKALNYYPSSLFELSSVEVKYLTLPGWKTNISGIRHFNDLPENARKFVFTITELLDVPGN</sequence>
<evidence type="ECO:0000256" key="7">
    <source>
        <dbReference type="ARBA" id="ARBA00022842"/>
    </source>
</evidence>
<feature type="non-terminal residue" evidence="9">
    <location>
        <position position="1"/>
    </location>
</feature>
<protein>
    <submittedName>
        <fullName evidence="9">Adenylosuccinate synthetase isoform X2</fullName>
    </submittedName>
</protein>
<dbReference type="SUPFAM" id="SSF52540">
    <property type="entry name" value="P-loop containing nucleoside triphosphate hydrolases"/>
    <property type="match status" value="1"/>
</dbReference>
<dbReference type="PANTHER" id="PTHR11846:SF0">
    <property type="entry name" value="ADENYLOSUCCINATE SYNTHETASE"/>
    <property type="match status" value="1"/>
</dbReference>
<dbReference type="Pfam" id="PF00709">
    <property type="entry name" value="Adenylsucc_synt"/>
    <property type="match status" value="1"/>
</dbReference>
<comment type="subunit">
    <text evidence="2">Homodimer.</text>
</comment>
<evidence type="ECO:0000256" key="8">
    <source>
        <dbReference type="ARBA" id="ARBA00023134"/>
    </source>
</evidence>
<dbReference type="FunFam" id="3.90.170.10:FF:000001">
    <property type="entry name" value="Adenylosuccinate synthetase"/>
    <property type="match status" value="1"/>
</dbReference>
<proteinExistence type="inferred from homology"/>
<keyword evidence="10" id="KW-1185">Reference proteome</keyword>
<feature type="non-terminal residue" evidence="9">
    <location>
        <position position="139"/>
    </location>
</feature>
<keyword evidence="6" id="KW-0658">Purine biosynthesis</keyword>
<dbReference type="GO" id="GO:0004019">
    <property type="term" value="F:adenylosuccinate synthase activity"/>
    <property type="evidence" value="ECO:0007669"/>
    <property type="project" value="InterPro"/>
</dbReference>
<comment type="caution">
    <text evidence="9">The sequence shown here is derived from an EMBL/GenBank/DDBJ whole genome shotgun (WGS) entry which is preliminary data.</text>
</comment>
<evidence type="ECO:0000313" key="10">
    <source>
        <dbReference type="Proteomes" id="UP000478052"/>
    </source>
</evidence>
<dbReference type="GO" id="GO:0046872">
    <property type="term" value="F:metal ion binding"/>
    <property type="evidence" value="ECO:0007669"/>
    <property type="project" value="UniProtKB-KW"/>
</dbReference>
<dbReference type="EMBL" id="VUJU01010989">
    <property type="protein sequence ID" value="KAF0712271.1"/>
    <property type="molecule type" value="Genomic_DNA"/>
</dbReference>
<keyword evidence="5" id="KW-0547">Nucleotide-binding</keyword>
<dbReference type="OrthoDB" id="10265645at2759"/>
<comment type="cofactor">
    <cofactor evidence="1">
        <name>Mg(2+)</name>
        <dbReference type="ChEBI" id="CHEBI:18420"/>
    </cofactor>
</comment>
<evidence type="ECO:0000256" key="1">
    <source>
        <dbReference type="ARBA" id="ARBA00001946"/>
    </source>
</evidence>
<evidence type="ECO:0000256" key="3">
    <source>
        <dbReference type="ARBA" id="ARBA00022598"/>
    </source>
</evidence>
<dbReference type="GO" id="GO:0044208">
    <property type="term" value="P:'de novo' AMP biosynthetic process"/>
    <property type="evidence" value="ECO:0007669"/>
    <property type="project" value="TreeGrafter"/>
</dbReference>
<dbReference type="AlphaFoldDB" id="A0A6G0VWF3"/>
<dbReference type="PANTHER" id="PTHR11846">
    <property type="entry name" value="ADENYLOSUCCINATE SYNTHETASE"/>
    <property type="match status" value="1"/>
</dbReference>
<dbReference type="HAMAP" id="MF_00011">
    <property type="entry name" value="Adenylosucc_synth"/>
    <property type="match status" value="1"/>
</dbReference>
<dbReference type="InterPro" id="IPR042111">
    <property type="entry name" value="Adenylosuccinate_synth_dom3"/>
</dbReference>
<gene>
    <name evidence="9" type="ORF">FWK35_00032744</name>
</gene>